<evidence type="ECO:0000313" key="3">
    <source>
        <dbReference type="Proteomes" id="UP001152320"/>
    </source>
</evidence>
<dbReference type="EMBL" id="JAIZAY010000013">
    <property type="protein sequence ID" value="KAJ8031098.1"/>
    <property type="molecule type" value="Genomic_DNA"/>
</dbReference>
<evidence type="ECO:0008006" key="4">
    <source>
        <dbReference type="Google" id="ProtNLM"/>
    </source>
</evidence>
<sequence length="139" mass="16026">MLFGLFSIFCFLTFSSCAPKLDGKDHFDSKYASEVGIENLYVLPYIEVNNRPGVEQFLVPRKPGQIEAPWSEVQVKEDDARPYQLAGPFAQLIEGAERNFNIHRRTDSTVIWCGHHWTPIHRPSQRDTKSITTLYTMQH</sequence>
<evidence type="ECO:0000256" key="1">
    <source>
        <dbReference type="SAM" id="SignalP"/>
    </source>
</evidence>
<accession>A0A9Q1BQA6</accession>
<feature type="signal peptide" evidence="1">
    <location>
        <begin position="1"/>
        <end position="17"/>
    </location>
</feature>
<comment type="caution">
    <text evidence="2">The sequence shown here is derived from an EMBL/GenBank/DDBJ whole genome shotgun (WGS) entry which is preliminary data.</text>
</comment>
<keyword evidence="3" id="KW-1185">Reference proteome</keyword>
<gene>
    <name evidence="2" type="ORF">HOLleu_27709</name>
</gene>
<keyword evidence="1" id="KW-0732">Signal</keyword>
<dbReference type="AlphaFoldDB" id="A0A9Q1BQA6"/>
<organism evidence="2 3">
    <name type="scientific">Holothuria leucospilota</name>
    <name type="common">Black long sea cucumber</name>
    <name type="synonym">Mertensiothuria leucospilota</name>
    <dbReference type="NCBI Taxonomy" id="206669"/>
    <lineage>
        <taxon>Eukaryota</taxon>
        <taxon>Metazoa</taxon>
        <taxon>Echinodermata</taxon>
        <taxon>Eleutherozoa</taxon>
        <taxon>Echinozoa</taxon>
        <taxon>Holothuroidea</taxon>
        <taxon>Aspidochirotacea</taxon>
        <taxon>Aspidochirotida</taxon>
        <taxon>Holothuriidae</taxon>
        <taxon>Holothuria</taxon>
    </lineage>
</organism>
<proteinExistence type="predicted"/>
<dbReference type="Proteomes" id="UP001152320">
    <property type="component" value="Chromosome 13"/>
</dbReference>
<protein>
    <recommendedName>
        <fullName evidence="4">Secreted protein</fullName>
    </recommendedName>
</protein>
<name>A0A9Q1BQA6_HOLLE</name>
<reference evidence="2" key="1">
    <citation type="submission" date="2021-10" db="EMBL/GenBank/DDBJ databases">
        <title>Tropical sea cucumber genome reveals ecological adaptation and Cuvierian tubules defense mechanism.</title>
        <authorList>
            <person name="Chen T."/>
        </authorList>
    </citation>
    <scope>NUCLEOTIDE SEQUENCE</scope>
    <source>
        <strain evidence="2">Nanhai2018</strain>
        <tissue evidence="2">Muscle</tissue>
    </source>
</reference>
<feature type="chain" id="PRO_5040291180" description="Secreted protein" evidence="1">
    <location>
        <begin position="18"/>
        <end position="139"/>
    </location>
</feature>
<evidence type="ECO:0000313" key="2">
    <source>
        <dbReference type="EMBL" id="KAJ8031098.1"/>
    </source>
</evidence>